<evidence type="ECO:0000256" key="30">
    <source>
        <dbReference type="ARBA" id="ARBA00042726"/>
    </source>
</evidence>
<evidence type="ECO:0000256" key="17">
    <source>
        <dbReference type="ARBA" id="ARBA00023004"/>
    </source>
</evidence>
<keyword evidence="13" id="KW-0256">Endoplasmic reticulum</keyword>
<dbReference type="InterPro" id="IPR002401">
    <property type="entry name" value="Cyt_P450_E_grp-I"/>
</dbReference>
<dbReference type="GO" id="GO:0016705">
    <property type="term" value="F:oxidoreductase activity, acting on paired donors, with incorporation or reduction of molecular oxygen"/>
    <property type="evidence" value="ECO:0007669"/>
    <property type="project" value="InterPro"/>
</dbReference>
<comment type="subunit">
    <text evidence="5">Monomer.</text>
</comment>
<dbReference type="GO" id="GO:0106256">
    <property type="term" value="F:hydroperoxy icosatetraenoate dehydratase activity"/>
    <property type="evidence" value="ECO:0007669"/>
    <property type="project" value="UniProtKB-EC"/>
</dbReference>
<dbReference type="InterPro" id="IPR001128">
    <property type="entry name" value="Cyt_P450"/>
</dbReference>
<evidence type="ECO:0000313" key="36">
    <source>
        <dbReference type="Ensembl" id="ENSGACP00000017599.2"/>
    </source>
</evidence>
<dbReference type="Gene3D" id="1.10.630.10">
    <property type="entry name" value="Cytochrome P450"/>
    <property type="match status" value="1"/>
</dbReference>
<dbReference type="SUPFAM" id="SSF48264">
    <property type="entry name" value="Cytochrome P450"/>
    <property type="match status" value="1"/>
</dbReference>
<dbReference type="InterPro" id="IPR036396">
    <property type="entry name" value="Cyt_P450_sf"/>
</dbReference>
<feature type="binding site" description="axial binding residue" evidence="32">
    <location>
        <position position="481"/>
    </location>
    <ligand>
        <name>heme</name>
        <dbReference type="ChEBI" id="CHEBI:30413"/>
    </ligand>
    <ligandPart>
        <name>Fe</name>
        <dbReference type="ChEBI" id="CHEBI:18248"/>
    </ligandPart>
</feature>
<keyword evidence="7" id="KW-0644">Prostaglandin metabolism</keyword>
<evidence type="ECO:0000256" key="5">
    <source>
        <dbReference type="ARBA" id="ARBA00011245"/>
    </source>
</evidence>
<evidence type="ECO:0000256" key="11">
    <source>
        <dbReference type="ARBA" id="ARBA00022692"/>
    </source>
</evidence>
<keyword evidence="9" id="KW-0643">Prostaglandin biosynthesis</keyword>
<sequence length="548" mass="62841">MGTIKPIKNILERICFLSSFSPRYSVYPYSVLSRCGIKHPKPVPFLGNIFMFRQGFFNPINDLIKTHGRVCGYYLGRRPVVVIADPDMLRQVMVRDFSSFTNRMTLRFASKPMTDCLLMLRNERWKRVRSILTPSFSAAKMKEMVPLINTVTDSLMSNLNVSAESGETFDIHKCFGCFTMDVIASVAFGTQVDSQKNPDDPFVRHAQMFFSFSFFRPIMLFFIAFPFITAPLARFLPNKRRDQMNHFFINTIQKIIKQREEQPAEERRRDFLQLMLDARTSKECVSLEHFDSAAHAADQETQPSASGEQDDRLPPPQEPSSRRPPKKMITEDEIVGQAFVFLLAGYETSSNTLAFTCYLLAINPECQRKVQREVDEFFARHESPDYTNVQELKYLDMVISETLRLYPPGFRFARDIDQDCVLNGQFLPKGATLEIPAGFLHYDPEHWTEPQSFIPERFTPEAKASRHPFVYLPFGAGPRNCVGMRLAQLEIKMALVRLFHRFSVVACSETKVPLELKSSSTLGPKNGIFVKIQRRDVHSEGVNSPPDD</sequence>
<evidence type="ECO:0000256" key="16">
    <source>
        <dbReference type="ARBA" id="ARBA00023002"/>
    </source>
</evidence>
<evidence type="ECO:0000256" key="22">
    <source>
        <dbReference type="ARBA" id="ARBA00023235"/>
    </source>
</evidence>
<dbReference type="InParanoid" id="G3PJ20"/>
<keyword evidence="22" id="KW-0413">Isomerase</keyword>
<evidence type="ECO:0000256" key="10">
    <source>
        <dbReference type="ARBA" id="ARBA00022617"/>
    </source>
</evidence>
<evidence type="ECO:0000256" key="9">
    <source>
        <dbReference type="ARBA" id="ARBA00022585"/>
    </source>
</evidence>
<dbReference type="GeneTree" id="ENSGT00940000157903"/>
<keyword evidence="21" id="KW-0275">Fatty acid biosynthesis</keyword>
<dbReference type="EC" id="4.2.1.152" evidence="6"/>
<evidence type="ECO:0000313" key="37">
    <source>
        <dbReference type="Proteomes" id="UP000007635"/>
    </source>
</evidence>
<evidence type="ECO:0000256" key="25">
    <source>
        <dbReference type="ARBA" id="ARBA00036380"/>
    </source>
</evidence>
<evidence type="ECO:0000256" key="35">
    <source>
        <dbReference type="SAM" id="Phobius"/>
    </source>
</evidence>
<keyword evidence="12 32" id="KW-0479">Metal-binding</keyword>
<evidence type="ECO:0000256" key="13">
    <source>
        <dbReference type="ARBA" id="ARBA00022824"/>
    </source>
</evidence>
<dbReference type="GO" id="GO:0020037">
    <property type="term" value="F:heme binding"/>
    <property type="evidence" value="ECO:0007669"/>
    <property type="project" value="InterPro"/>
</dbReference>
<comment type="catalytic activity">
    <reaction evidence="27">
        <text>prostaglandin H2 = thromboxane A2</text>
        <dbReference type="Rhea" id="RHEA:17137"/>
        <dbReference type="ChEBI" id="CHEBI:57405"/>
        <dbReference type="ChEBI" id="CHEBI:57445"/>
        <dbReference type="EC" id="5.3.99.5"/>
    </reaction>
    <physiologicalReaction direction="left-to-right" evidence="27">
        <dbReference type="Rhea" id="RHEA:17138"/>
    </physiologicalReaction>
</comment>
<evidence type="ECO:0000256" key="20">
    <source>
        <dbReference type="ARBA" id="ARBA00023136"/>
    </source>
</evidence>
<dbReference type="GO" id="GO:0005506">
    <property type="term" value="F:iron ion binding"/>
    <property type="evidence" value="ECO:0007669"/>
    <property type="project" value="InterPro"/>
</dbReference>
<proteinExistence type="inferred from homology"/>
<feature type="region of interest" description="Disordered" evidence="34">
    <location>
        <begin position="295"/>
        <end position="329"/>
    </location>
</feature>
<keyword evidence="15 35" id="KW-1133">Transmembrane helix</keyword>
<comment type="catalytic activity">
    <reaction evidence="2">
        <text>a hydroperoxyeicosatetraenoate = an oxoeicosatetraenoate + H2O</text>
        <dbReference type="Rhea" id="RHEA:55556"/>
        <dbReference type="ChEBI" id="CHEBI:15377"/>
        <dbReference type="ChEBI" id="CHEBI:59720"/>
        <dbReference type="ChEBI" id="CHEBI:131859"/>
        <dbReference type="EC" id="4.2.1.152"/>
    </reaction>
    <physiologicalReaction direction="left-to-right" evidence="2">
        <dbReference type="Rhea" id="RHEA:55557"/>
    </physiologicalReaction>
</comment>
<evidence type="ECO:0000256" key="7">
    <source>
        <dbReference type="ARBA" id="ARBA00022501"/>
    </source>
</evidence>
<evidence type="ECO:0000256" key="26">
    <source>
        <dbReference type="ARBA" id="ARBA00036424"/>
    </source>
</evidence>
<comment type="cofactor">
    <cofactor evidence="32">
        <name>heme</name>
        <dbReference type="ChEBI" id="CHEBI:30413"/>
    </cofactor>
</comment>
<dbReference type="Proteomes" id="UP000007635">
    <property type="component" value="Chromosome XIX"/>
</dbReference>
<dbReference type="PRINTS" id="PR00463">
    <property type="entry name" value="EP450I"/>
</dbReference>
<evidence type="ECO:0000256" key="23">
    <source>
        <dbReference type="ARBA" id="ARBA00023239"/>
    </source>
</evidence>
<dbReference type="eggNOG" id="KOG0158">
    <property type="taxonomic scope" value="Eukaryota"/>
</dbReference>
<keyword evidence="8" id="KW-0444">Lipid biosynthesis</keyword>
<evidence type="ECO:0000256" key="6">
    <source>
        <dbReference type="ARBA" id="ARBA00013084"/>
    </source>
</evidence>
<evidence type="ECO:0000256" key="29">
    <source>
        <dbReference type="ARBA" id="ARBA00040834"/>
    </source>
</evidence>
<organism evidence="36 37">
    <name type="scientific">Gasterosteus aculeatus aculeatus</name>
    <name type="common">three-spined stickleback</name>
    <dbReference type="NCBI Taxonomy" id="481459"/>
    <lineage>
        <taxon>Eukaryota</taxon>
        <taxon>Metazoa</taxon>
        <taxon>Chordata</taxon>
        <taxon>Craniata</taxon>
        <taxon>Vertebrata</taxon>
        <taxon>Euteleostomi</taxon>
        <taxon>Actinopterygii</taxon>
        <taxon>Neopterygii</taxon>
        <taxon>Teleostei</taxon>
        <taxon>Neoteleostei</taxon>
        <taxon>Acanthomorphata</taxon>
        <taxon>Eupercaria</taxon>
        <taxon>Perciformes</taxon>
        <taxon>Cottioidei</taxon>
        <taxon>Gasterosteales</taxon>
        <taxon>Gasterosteidae</taxon>
        <taxon>Gasterosteus</taxon>
    </lineage>
</organism>
<dbReference type="PANTHER" id="PTHR24302">
    <property type="entry name" value="CYTOCHROME P450 FAMILY 3"/>
    <property type="match status" value="1"/>
</dbReference>
<keyword evidence="11 35" id="KW-0812">Transmembrane</keyword>
<dbReference type="PANTHER" id="PTHR24302:SF47">
    <property type="entry name" value="CYTOCHROME P450"/>
    <property type="match status" value="1"/>
</dbReference>
<dbReference type="GO" id="GO:0005789">
    <property type="term" value="C:endoplasmic reticulum membrane"/>
    <property type="evidence" value="ECO:0007669"/>
    <property type="project" value="UniProtKB-SubCell"/>
</dbReference>
<feature type="transmembrane region" description="Helical" evidence="35">
    <location>
        <begin position="214"/>
        <end position="236"/>
    </location>
</feature>
<dbReference type="PRINTS" id="PR00385">
    <property type="entry name" value="P450"/>
</dbReference>
<comment type="catalytic activity">
    <reaction evidence="25">
        <text>(15S)-hydroperoxy-(5Z,8Z,11Z,13E)-eicosatetraenoate + AH2 = (15S)-hydroxy-(5Z,8Z,11Z,13E)-eicosatetraenoate + A + H2O</text>
        <dbReference type="Rhea" id="RHEA:48856"/>
        <dbReference type="ChEBI" id="CHEBI:13193"/>
        <dbReference type="ChEBI" id="CHEBI:15377"/>
        <dbReference type="ChEBI" id="CHEBI:17499"/>
        <dbReference type="ChEBI" id="CHEBI:57409"/>
        <dbReference type="ChEBI" id="CHEBI:57446"/>
    </reaction>
    <physiologicalReaction direction="left-to-right" evidence="25">
        <dbReference type="Rhea" id="RHEA:48857"/>
    </physiologicalReaction>
</comment>
<dbReference type="Ensembl" id="ENSGACT00000017633.2">
    <property type="protein sequence ID" value="ENSGACP00000017599.2"/>
    <property type="gene ID" value="ENSGACG00000013260.2"/>
</dbReference>
<dbReference type="OMA" id="WPHPETF"/>
<keyword evidence="19" id="KW-0443">Lipid metabolism</keyword>
<comment type="subcellular location">
    <subcellularLocation>
        <location evidence="3">Endoplasmic reticulum membrane</location>
        <topology evidence="3">Multi-pass membrane protein</topology>
    </subcellularLocation>
</comment>
<dbReference type="GO" id="GO:0008395">
    <property type="term" value="F:steroid hydroxylase activity"/>
    <property type="evidence" value="ECO:0007669"/>
    <property type="project" value="TreeGrafter"/>
</dbReference>
<evidence type="ECO:0000256" key="28">
    <source>
        <dbReference type="ARBA" id="ARBA00038872"/>
    </source>
</evidence>
<dbReference type="InterPro" id="IPR017972">
    <property type="entry name" value="Cyt_P450_CS"/>
</dbReference>
<keyword evidence="18 33" id="KW-0503">Monooxygenase</keyword>
<evidence type="ECO:0000256" key="4">
    <source>
        <dbReference type="ARBA" id="ARBA00010617"/>
    </source>
</evidence>
<reference evidence="36" key="3">
    <citation type="submission" date="2025-09" db="UniProtKB">
        <authorList>
            <consortium name="Ensembl"/>
        </authorList>
    </citation>
    <scope>IDENTIFICATION</scope>
</reference>
<dbReference type="EC" id="5.3.99.5" evidence="28"/>
<evidence type="ECO:0000256" key="2">
    <source>
        <dbReference type="ARBA" id="ARBA00001719"/>
    </source>
</evidence>
<evidence type="ECO:0000256" key="33">
    <source>
        <dbReference type="RuleBase" id="RU000461"/>
    </source>
</evidence>
<evidence type="ECO:0000256" key="18">
    <source>
        <dbReference type="ARBA" id="ARBA00023033"/>
    </source>
</evidence>
<dbReference type="GO" id="GO:0004796">
    <property type="term" value="F:thromboxane-A synthase activity"/>
    <property type="evidence" value="ECO:0007669"/>
    <property type="project" value="UniProtKB-EC"/>
</dbReference>
<dbReference type="Bgee" id="ENSGACG00000013260">
    <property type="expression patterns" value="Expressed in intestinal epithelial cell and 13 other cell types or tissues"/>
</dbReference>
<protein>
    <recommendedName>
        <fullName evidence="29">Thromboxane-A synthase</fullName>
        <ecNumber evidence="6">4.2.1.152</ecNumber>
        <ecNumber evidence="28">5.3.99.5</ecNumber>
    </recommendedName>
    <alternativeName>
        <fullName evidence="30">Cytochrome P450 5A1</fullName>
    </alternativeName>
    <alternativeName>
        <fullName evidence="24">Hydroperoxy icosatetraenoate dehydratase</fullName>
    </alternativeName>
</protein>
<dbReference type="AlphaFoldDB" id="G3PJ20"/>
<comment type="function">
    <text evidence="31">Catalyzes the conversion of prostaglandin H2 (PGH2) to thromboxane A2 (TXA2), a potent inducer of blood vessel constriction and platelet aggregation. Also cleaves PGH2 to 12-hydroxy-heptadecatrienoicacid (12-HHT) and malondialdehyde, which is known to act as a mediator of DNA damage. 12-HHT and malondialdehyde are formed stoichiometrically in the same amounts as TXA2. Additionally, displays dehydratase activity, toward (15S)-hydroperoxy-(5Z,8Z,11Z,13E)-eicosatetraenoate (15(S)-HPETE) producing 15-KETE and 15-HETE.</text>
</comment>
<keyword evidence="10 32" id="KW-0349">Heme</keyword>
<comment type="catalytic activity">
    <reaction evidence="26">
        <text>prostaglandin H2 = (12S)-hydroxy-(5Z,8E,10E)-heptadecatrienoate + malonaldehyde</text>
        <dbReference type="Rhea" id="RHEA:48644"/>
        <dbReference type="ChEBI" id="CHEBI:57405"/>
        <dbReference type="ChEBI" id="CHEBI:90694"/>
        <dbReference type="ChEBI" id="CHEBI:566274"/>
    </reaction>
</comment>
<keyword evidence="37" id="KW-1185">Reference proteome</keyword>
<keyword evidence="16 33" id="KW-0560">Oxidoreductase</keyword>
<dbReference type="InterPro" id="IPR050705">
    <property type="entry name" value="Cytochrome_P450_3A"/>
</dbReference>
<evidence type="ECO:0000256" key="27">
    <source>
        <dbReference type="ARBA" id="ARBA00036475"/>
    </source>
</evidence>
<keyword evidence="23" id="KW-0456">Lyase</keyword>
<evidence type="ECO:0000256" key="12">
    <source>
        <dbReference type="ARBA" id="ARBA00022723"/>
    </source>
</evidence>
<dbReference type="FunCoup" id="G3PJ20">
    <property type="interactions" value="395"/>
</dbReference>
<evidence type="ECO:0000256" key="15">
    <source>
        <dbReference type="ARBA" id="ARBA00022989"/>
    </source>
</evidence>
<dbReference type="Pfam" id="PF00067">
    <property type="entry name" value="p450"/>
    <property type="match status" value="2"/>
</dbReference>
<name>G3PJ20_GASAC</name>
<evidence type="ECO:0000256" key="3">
    <source>
        <dbReference type="ARBA" id="ARBA00004477"/>
    </source>
</evidence>
<dbReference type="GO" id="GO:0001516">
    <property type="term" value="P:prostaglandin biosynthetic process"/>
    <property type="evidence" value="ECO:0007669"/>
    <property type="project" value="UniProtKB-KW"/>
</dbReference>
<reference evidence="36" key="2">
    <citation type="submission" date="2025-08" db="UniProtKB">
        <authorList>
            <consortium name="Ensembl"/>
        </authorList>
    </citation>
    <scope>IDENTIFICATION</scope>
</reference>
<evidence type="ECO:0000256" key="21">
    <source>
        <dbReference type="ARBA" id="ARBA00023160"/>
    </source>
</evidence>
<evidence type="ECO:0000256" key="32">
    <source>
        <dbReference type="PIRSR" id="PIRSR602401-1"/>
    </source>
</evidence>
<evidence type="ECO:0000256" key="24">
    <source>
        <dbReference type="ARBA" id="ARBA00033404"/>
    </source>
</evidence>
<keyword evidence="17 32" id="KW-0408">Iron</keyword>
<keyword evidence="14" id="KW-0276">Fatty acid metabolism</keyword>
<evidence type="ECO:0000256" key="34">
    <source>
        <dbReference type="SAM" id="MobiDB-lite"/>
    </source>
</evidence>
<evidence type="ECO:0000256" key="31">
    <source>
        <dbReference type="ARBA" id="ARBA00054825"/>
    </source>
</evidence>
<dbReference type="PROSITE" id="PS00086">
    <property type="entry name" value="CYTOCHROME_P450"/>
    <property type="match status" value="1"/>
</dbReference>
<keyword evidence="20 35" id="KW-0472">Membrane</keyword>
<evidence type="ECO:0000256" key="8">
    <source>
        <dbReference type="ARBA" id="ARBA00022516"/>
    </source>
</evidence>
<accession>G3PJ20</accession>
<evidence type="ECO:0000256" key="14">
    <source>
        <dbReference type="ARBA" id="ARBA00022832"/>
    </source>
</evidence>
<evidence type="ECO:0000256" key="19">
    <source>
        <dbReference type="ARBA" id="ARBA00023098"/>
    </source>
</evidence>
<comment type="similarity">
    <text evidence="4 33">Belongs to the cytochrome P450 family.</text>
</comment>
<dbReference type="STRING" id="69293.ENSGACP00000017599"/>
<reference evidence="36 37" key="1">
    <citation type="journal article" date="2021" name="G3 (Bethesda)">
        <title>Improved contiguity of the threespine stickleback genome using long-read sequencing.</title>
        <authorList>
            <person name="Nath S."/>
            <person name="Shaw D.E."/>
            <person name="White M.A."/>
        </authorList>
    </citation>
    <scope>NUCLEOTIDE SEQUENCE [LARGE SCALE GENOMIC DNA]</scope>
    <source>
        <strain evidence="36 37">Lake Benthic</strain>
    </source>
</reference>
<comment type="catalytic activity">
    <reaction evidence="1">
        <text>(15S)-hydroperoxy-(5Z,8Z,11Z,13E)-eicosatetraenoate = 15-oxo-(5Z,8Z,11Z,13E)-eicosatetraenoate + H2O</text>
        <dbReference type="Rhea" id="RHEA:48636"/>
        <dbReference type="ChEBI" id="CHEBI:15377"/>
        <dbReference type="ChEBI" id="CHEBI:57410"/>
        <dbReference type="ChEBI" id="CHEBI:57446"/>
    </reaction>
    <physiologicalReaction direction="left-to-right" evidence="1">
        <dbReference type="Rhea" id="RHEA:48637"/>
    </physiologicalReaction>
</comment>
<evidence type="ECO:0000256" key="1">
    <source>
        <dbReference type="ARBA" id="ARBA00001143"/>
    </source>
</evidence>